<keyword evidence="1" id="KW-0732">Signal</keyword>
<accession>A0A518DJ21</accession>
<dbReference type="RefSeq" id="WP_197527120.1">
    <property type="nucleotide sequence ID" value="NZ_CP036291.1"/>
</dbReference>
<sequence precursor="true">MTRTLHLVGALLAASLAGQSSAETIYGLAGAGINQQLVTFDSAGLAVTNAAPISGLTAGLGTVSLQSIDVRPATGELYGLDNNSLLYSINPVSGAATQVGVQLSPTPTGTTSTRTIDFNPTVDRIRVLGDSPSNNNLRVNPSTGATLVDGTLAFAAGDVNFGTRPFVVGGAYTNSDRDPATGTTLYDIEAGLDILVTQTPANDGTLQTVGPLGLTVSNTGQVSFDISGSTGLAYLVGSQLFGGTISANTLYSVNLATGAATSLGSITGVPSGSVTDIAVAFPGAPVPEPTSITLGVLLVGGLLLGRRRV</sequence>
<proteinExistence type="predicted"/>
<reference evidence="3 4" key="1">
    <citation type="submission" date="2019-02" db="EMBL/GenBank/DDBJ databases">
        <title>Deep-cultivation of Planctomycetes and their phenomic and genomic characterization uncovers novel biology.</title>
        <authorList>
            <person name="Wiegand S."/>
            <person name="Jogler M."/>
            <person name="Boedeker C."/>
            <person name="Pinto D."/>
            <person name="Vollmers J."/>
            <person name="Rivas-Marin E."/>
            <person name="Kohn T."/>
            <person name="Peeters S.H."/>
            <person name="Heuer A."/>
            <person name="Rast P."/>
            <person name="Oberbeckmann S."/>
            <person name="Bunk B."/>
            <person name="Jeske O."/>
            <person name="Meyerdierks A."/>
            <person name="Storesund J.E."/>
            <person name="Kallscheuer N."/>
            <person name="Luecker S."/>
            <person name="Lage O.M."/>
            <person name="Pohl T."/>
            <person name="Merkel B.J."/>
            <person name="Hornburger P."/>
            <person name="Mueller R.-W."/>
            <person name="Bruemmer F."/>
            <person name="Labrenz M."/>
            <person name="Spormann A.M."/>
            <person name="Op den Camp H."/>
            <person name="Overmann J."/>
            <person name="Amann R."/>
            <person name="Jetten M.S.M."/>
            <person name="Mascher T."/>
            <person name="Medema M.H."/>
            <person name="Devos D.P."/>
            <person name="Kaster A.-K."/>
            <person name="Ovreas L."/>
            <person name="Rohde M."/>
            <person name="Galperin M.Y."/>
            <person name="Jogler C."/>
        </authorList>
    </citation>
    <scope>NUCLEOTIDE SEQUENCE [LARGE SCALE GENOMIC DNA]</scope>
    <source>
        <strain evidence="3 4">Pla175</strain>
    </source>
</reference>
<evidence type="ECO:0000313" key="3">
    <source>
        <dbReference type="EMBL" id="QDU91475.1"/>
    </source>
</evidence>
<dbReference type="Proteomes" id="UP000317429">
    <property type="component" value="Chromosome"/>
</dbReference>
<name>A0A518DJ21_9BACT</name>
<dbReference type="InterPro" id="IPR025507">
    <property type="entry name" value="DUF4394"/>
</dbReference>
<feature type="signal peptide" evidence="1">
    <location>
        <begin position="1"/>
        <end position="22"/>
    </location>
</feature>
<evidence type="ECO:0000256" key="1">
    <source>
        <dbReference type="SAM" id="SignalP"/>
    </source>
</evidence>
<evidence type="ECO:0000313" key="4">
    <source>
        <dbReference type="Proteomes" id="UP000317429"/>
    </source>
</evidence>
<evidence type="ECO:0000259" key="2">
    <source>
        <dbReference type="Pfam" id="PF14339"/>
    </source>
</evidence>
<gene>
    <name evidence="3" type="ORF">Pla175_49040</name>
</gene>
<dbReference type="Pfam" id="PF14339">
    <property type="entry name" value="DUF4394"/>
    <property type="match status" value="1"/>
</dbReference>
<keyword evidence="4" id="KW-1185">Reference proteome</keyword>
<dbReference type="AlphaFoldDB" id="A0A518DJ21"/>
<feature type="chain" id="PRO_5022058973" description="DUF4394 domain-containing protein" evidence="1">
    <location>
        <begin position="23"/>
        <end position="309"/>
    </location>
</feature>
<organism evidence="3 4">
    <name type="scientific">Pirellulimonas nuda</name>
    <dbReference type="NCBI Taxonomy" id="2528009"/>
    <lineage>
        <taxon>Bacteria</taxon>
        <taxon>Pseudomonadati</taxon>
        <taxon>Planctomycetota</taxon>
        <taxon>Planctomycetia</taxon>
        <taxon>Pirellulales</taxon>
        <taxon>Lacipirellulaceae</taxon>
        <taxon>Pirellulimonas</taxon>
    </lineage>
</organism>
<dbReference type="KEGG" id="pnd:Pla175_49040"/>
<dbReference type="EMBL" id="CP036291">
    <property type="protein sequence ID" value="QDU91475.1"/>
    <property type="molecule type" value="Genomic_DNA"/>
</dbReference>
<protein>
    <recommendedName>
        <fullName evidence="2">DUF4394 domain-containing protein</fullName>
    </recommendedName>
</protein>
<feature type="domain" description="DUF4394" evidence="2">
    <location>
        <begin position="36"/>
        <end position="278"/>
    </location>
</feature>